<evidence type="ECO:0000256" key="2">
    <source>
        <dbReference type="SAM" id="MobiDB-lite"/>
    </source>
</evidence>
<dbReference type="SMART" id="SM00960">
    <property type="entry name" value="Robl_LC7"/>
    <property type="match status" value="1"/>
</dbReference>
<dbReference type="STRING" id="2880.D8LQT2"/>
<feature type="domain" description="Roadblock/LAMTOR2" evidence="3">
    <location>
        <begin position="9"/>
        <end position="100"/>
    </location>
</feature>
<protein>
    <recommendedName>
        <fullName evidence="3">Roadblock/LAMTOR2 domain-containing protein</fullName>
    </recommendedName>
</protein>
<dbReference type="Pfam" id="PF03259">
    <property type="entry name" value="Robl_LC7"/>
    <property type="match status" value="1"/>
</dbReference>
<dbReference type="InterPro" id="IPR004942">
    <property type="entry name" value="Roadblock/LAMTOR2_dom"/>
</dbReference>
<sequence length="124" mass="14137">MASQQVNEVEEVIKELKTNPGFSAYVIMNNDGIVIKYESMEYRAAVHHAALVLDLASKSKKYMRELFEPPDNDVESLRLRTGEHEMIIALHESFTLVVVQQDPNSNKKVEEEEEGAEGEEEKKD</sequence>
<feature type="compositionally biased region" description="Acidic residues" evidence="2">
    <location>
        <begin position="111"/>
        <end position="124"/>
    </location>
</feature>
<dbReference type="PANTHER" id="PTHR10779">
    <property type="entry name" value="DYNEIN LIGHT CHAIN ROADBLOCK"/>
    <property type="match status" value="1"/>
</dbReference>
<organism evidence="4 5">
    <name type="scientific">Ectocarpus siliculosus</name>
    <name type="common">Brown alga</name>
    <name type="synonym">Conferva siliculosa</name>
    <dbReference type="NCBI Taxonomy" id="2880"/>
    <lineage>
        <taxon>Eukaryota</taxon>
        <taxon>Sar</taxon>
        <taxon>Stramenopiles</taxon>
        <taxon>Ochrophyta</taxon>
        <taxon>PX clade</taxon>
        <taxon>Phaeophyceae</taxon>
        <taxon>Ectocarpales</taxon>
        <taxon>Ectocarpaceae</taxon>
        <taxon>Ectocarpus</taxon>
    </lineage>
</organism>
<name>D8LQT2_ECTSI</name>
<dbReference type="eggNOG" id="KOG4115">
    <property type="taxonomic scope" value="Eukaryota"/>
</dbReference>
<dbReference type="OMA" id="AVMHAYH"/>
<reference evidence="4 5" key="1">
    <citation type="journal article" date="2010" name="Nature">
        <title>The Ectocarpus genome and the independent evolution of multicellularity in brown algae.</title>
        <authorList>
            <person name="Cock J.M."/>
            <person name="Sterck L."/>
            <person name="Rouze P."/>
            <person name="Scornet D."/>
            <person name="Allen A.E."/>
            <person name="Amoutzias G."/>
            <person name="Anthouard V."/>
            <person name="Artiguenave F."/>
            <person name="Aury J.M."/>
            <person name="Badger J.H."/>
            <person name="Beszteri B."/>
            <person name="Billiau K."/>
            <person name="Bonnet E."/>
            <person name="Bothwell J.H."/>
            <person name="Bowler C."/>
            <person name="Boyen C."/>
            <person name="Brownlee C."/>
            <person name="Carrano C.J."/>
            <person name="Charrier B."/>
            <person name="Cho G.Y."/>
            <person name="Coelho S.M."/>
            <person name="Collen J."/>
            <person name="Corre E."/>
            <person name="Da Silva C."/>
            <person name="Delage L."/>
            <person name="Delaroque N."/>
            <person name="Dittami S.M."/>
            <person name="Doulbeau S."/>
            <person name="Elias M."/>
            <person name="Farnham G."/>
            <person name="Gachon C.M."/>
            <person name="Gschloessl B."/>
            <person name="Heesch S."/>
            <person name="Jabbari K."/>
            <person name="Jubin C."/>
            <person name="Kawai H."/>
            <person name="Kimura K."/>
            <person name="Kloareg B."/>
            <person name="Kupper F.C."/>
            <person name="Lang D."/>
            <person name="Le Bail A."/>
            <person name="Leblanc C."/>
            <person name="Lerouge P."/>
            <person name="Lohr M."/>
            <person name="Lopez P.J."/>
            <person name="Martens C."/>
            <person name="Maumus F."/>
            <person name="Michel G."/>
            <person name="Miranda-Saavedra D."/>
            <person name="Morales J."/>
            <person name="Moreau H."/>
            <person name="Motomura T."/>
            <person name="Nagasato C."/>
            <person name="Napoli C.A."/>
            <person name="Nelson D.R."/>
            <person name="Nyvall-Collen P."/>
            <person name="Peters A.F."/>
            <person name="Pommier C."/>
            <person name="Potin P."/>
            <person name="Poulain J."/>
            <person name="Quesneville H."/>
            <person name="Read B."/>
            <person name="Rensing S.A."/>
            <person name="Ritter A."/>
            <person name="Rousvoal S."/>
            <person name="Samanta M."/>
            <person name="Samson G."/>
            <person name="Schroeder D.C."/>
            <person name="Segurens B."/>
            <person name="Strittmatter M."/>
            <person name="Tonon T."/>
            <person name="Tregear J.W."/>
            <person name="Valentin K."/>
            <person name="von Dassow P."/>
            <person name="Yamagishi T."/>
            <person name="Van de Peer Y."/>
            <person name="Wincker P."/>
        </authorList>
    </citation>
    <scope>NUCLEOTIDE SEQUENCE [LARGE SCALE GENOMIC DNA]</scope>
    <source>
        <strain evidence="5">Ec32 / CCAP1310/4</strain>
    </source>
</reference>
<dbReference type="EMBL" id="FN649750">
    <property type="protein sequence ID" value="CBN74959.1"/>
    <property type="molecule type" value="Genomic_DNA"/>
</dbReference>
<comment type="similarity">
    <text evidence="1">Belongs to the GAMAD family.</text>
</comment>
<evidence type="ECO:0000256" key="1">
    <source>
        <dbReference type="ARBA" id="ARBA00007191"/>
    </source>
</evidence>
<dbReference type="Proteomes" id="UP000002630">
    <property type="component" value="Linkage Group LG25"/>
</dbReference>
<accession>D8LQT2</accession>
<evidence type="ECO:0000313" key="4">
    <source>
        <dbReference type="EMBL" id="CBN74959.1"/>
    </source>
</evidence>
<dbReference type="OrthoDB" id="9985637at2759"/>
<dbReference type="AlphaFoldDB" id="D8LQT2"/>
<keyword evidence="5" id="KW-1185">Reference proteome</keyword>
<evidence type="ECO:0000259" key="3">
    <source>
        <dbReference type="SMART" id="SM00960"/>
    </source>
</evidence>
<dbReference type="InParanoid" id="D8LQT2"/>
<dbReference type="Gene3D" id="3.30.450.30">
    <property type="entry name" value="Dynein light chain 2a, cytoplasmic"/>
    <property type="match status" value="1"/>
</dbReference>
<gene>
    <name evidence="4" type="ORF">Esi_0060_0081</name>
</gene>
<dbReference type="EMBL" id="FN648819">
    <property type="protein sequence ID" value="CBN74959.1"/>
    <property type="molecule type" value="Genomic_DNA"/>
</dbReference>
<proteinExistence type="inferred from homology"/>
<dbReference type="SUPFAM" id="SSF103196">
    <property type="entry name" value="Roadblock/LC7 domain"/>
    <property type="match status" value="1"/>
</dbReference>
<feature type="region of interest" description="Disordered" evidence="2">
    <location>
        <begin position="101"/>
        <end position="124"/>
    </location>
</feature>
<evidence type="ECO:0000313" key="5">
    <source>
        <dbReference type="Proteomes" id="UP000002630"/>
    </source>
</evidence>